<organism evidence="3">
    <name type="scientific">bioreactor metagenome</name>
    <dbReference type="NCBI Taxonomy" id="1076179"/>
    <lineage>
        <taxon>unclassified sequences</taxon>
        <taxon>metagenomes</taxon>
        <taxon>ecological metagenomes</taxon>
    </lineage>
</organism>
<dbReference type="Pfam" id="PF10006">
    <property type="entry name" value="DUF2249"/>
    <property type="match status" value="1"/>
</dbReference>
<dbReference type="InterPro" id="IPR015077">
    <property type="entry name" value="DUF1858"/>
</dbReference>
<dbReference type="Gene3D" id="1.10.3910.10">
    <property type="entry name" value="SP0561-like"/>
    <property type="match status" value="1"/>
</dbReference>
<accession>A0A644ZXY4</accession>
<evidence type="ECO:0008006" key="4">
    <source>
        <dbReference type="Google" id="ProtNLM"/>
    </source>
</evidence>
<dbReference type="EMBL" id="VSSQ01010949">
    <property type="protein sequence ID" value="MPM45617.1"/>
    <property type="molecule type" value="Genomic_DNA"/>
</dbReference>
<evidence type="ECO:0000259" key="1">
    <source>
        <dbReference type="Pfam" id="PF08984"/>
    </source>
</evidence>
<protein>
    <recommendedName>
        <fullName evidence="4">DUF1858 domain-containing protein</fullName>
    </recommendedName>
</protein>
<dbReference type="SUPFAM" id="SSF140683">
    <property type="entry name" value="SP0561-like"/>
    <property type="match status" value="1"/>
</dbReference>
<dbReference type="AlphaFoldDB" id="A0A644ZXY4"/>
<dbReference type="InterPro" id="IPR038062">
    <property type="entry name" value="ScdA-like_N_sf"/>
</dbReference>
<reference evidence="3" key="1">
    <citation type="submission" date="2019-08" db="EMBL/GenBank/DDBJ databases">
        <authorList>
            <person name="Kucharzyk K."/>
            <person name="Murdoch R.W."/>
            <person name="Higgins S."/>
            <person name="Loffler F."/>
        </authorList>
    </citation>
    <scope>NUCLEOTIDE SEQUENCE</scope>
</reference>
<evidence type="ECO:0000313" key="3">
    <source>
        <dbReference type="EMBL" id="MPM45617.1"/>
    </source>
</evidence>
<name>A0A644ZXY4_9ZZZZ</name>
<feature type="domain" description="DUF2249" evidence="2">
    <location>
        <begin position="107"/>
        <end position="172"/>
    </location>
</feature>
<sequence length="176" mass="19433">MITNKSDITPDTKVADLLKEFPQLEELLKHFSPAFAALKNPVLRKTVAKVTSLQQAAKVGGVSIVEMVNTLRKEAGLLPLENSFCPNSEDIHIPFSEKMLPATITHTLDVRPIIESGNHPKDQILDLANKLNQGDCLEFISSFPPTPLIDLLQKKGYSVTMLAPDEGVVRTFVKMK</sequence>
<proteinExistence type="predicted"/>
<dbReference type="InterPro" id="IPR018720">
    <property type="entry name" value="DUF2249"/>
</dbReference>
<dbReference type="Pfam" id="PF08984">
    <property type="entry name" value="DUF1858"/>
    <property type="match status" value="1"/>
</dbReference>
<comment type="caution">
    <text evidence="3">The sequence shown here is derived from an EMBL/GenBank/DDBJ whole genome shotgun (WGS) entry which is preliminary data.</text>
</comment>
<evidence type="ECO:0000259" key="2">
    <source>
        <dbReference type="Pfam" id="PF10006"/>
    </source>
</evidence>
<gene>
    <name evidence="3" type="ORF">SDC9_92305</name>
</gene>
<feature type="domain" description="DUF1858" evidence="1">
    <location>
        <begin position="8"/>
        <end position="67"/>
    </location>
</feature>